<dbReference type="InterPro" id="IPR020617">
    <property type="entry name" value="Thiolase_C"/>
</dbReference>
<feature type="region of interest" description="Disordered" evidence="1">
    <location>
        <begin position="1"/>
        <end position="23"/>
    </location>
</feature>
<evidence type="ECO:0000259" key="2">
    <source>
        <dbReference type="Pfam" id="PF02803"/>
    </source>
</evidence>
<name>A0AAJ4S0J3_9SPHN</name>
<proteinExistence type="predicted"/>
<dbReference type="Pfam" id="PF02803">
    <property type="entry name" value="Thiolase_C"/>
    <property type="match status" value="1"/>
</dbReference>
<dbReference type="AlphaFoldDB" id="A0AAJ4S0J3"/>
<sequence length="99" mass="10609">MSSRPSANRQNISGDVAALQNPGWTRERAGVDFECGPFPWDRVNPNGGSVAIGRPFAATSARDLSQAVKELWDMPSGSLAIVSVCADRCHGTVTLLRRP</sequence>
<reference evidence="3 4" key="1">
    <citation type="submission" date="2018-07" db="EMBL/GenBank/DDBJ databases">
        <title>Genomic and Epidemiologic Investigation of an Indolent Hospital Outbreak.</title>
        <authorList>
            <person name="Johnson R.C."/>
            <person name="Deming C."/>
            <person name="Conlan S."/>
            <person name="Zellmer C.J."/>
            <person name="Michelin A.V."/>
            <person name="Lee-Lin S."/>
            <person name="Thomas P.J."/>
            <person name="Park M."/>
            <person name="Weingarten R.A."/>
            <person name="Less J."/>
            <person name="Dekker J.P."/>
            <person name="Frank K.M."/>
            <person name="Musser K.A."/>
            <person name="Mcquiston J.R."/>
            <person name="Henderson D.K."/>
            <person name="Lau A.F."/>
            <person name="Palmore T.N."/>
            <person name="Segre J.A."/>
        </authorList>
    </citation>
    <scope>NUCLEOTIDE SEQUENCE [LARGE SCALE GENOMIC DNA]</scope>
    <source>
        <strain evidence="3 4">SK-NIH.Env10_0317</strain>
    </source>
</reference>
<dbReference type="GO" id="GO:0016747">
    <property type="term" value="F:acyltransferase activity, transferring groups other than amino-acyl groups"/>
    <property type="evidence" value="ECO:0007669"/>
    <property type="project" value="InterPro"/>
</dbReference>
<dbReference type="SUPFAM" id="SSF53901">
    <property type="entry name" value="Thiolase-like"/>
    <property type="match status" value="1"/>
</dbReference>
<evidence type="ECO:0000313" key="4">
    <source>
        <dbReference type="Proteomes" id="UP000286681"/>
    </source>
</evidence>
<feature type="domain" description="Thiolase C-terminal" evidence="2">
    <location>
        <begin position="39"/>
        <end position="97"/>
    </location>
</feature>
<accession>A0AAJ4S0J3</accession>
<evidence type="ECO:0000256" key="1">
    <source>
        <dbReference type="SAM" id="MobiDB-lite"/>
    </source>
</evidence>
<organism evidence="3 4">
    <name type="scientific">Sphingomonas koreensis</name>
    <dbReference type="NCBI Taxonomy" id="93064"/>
    <lineage>
        <taxon>Bacteria</taxon>
        <taxon>Pseudomonadati</taxon>
        <taxon>Pseudomonadota</taxon>
        <taxon>Alphaproteobacteria</taxon>
        <taxon>Sphingomonadales</taxon>
        <taxon>Sphingomonadaceae</taxon>
        <taxon>Sphingomonas</taxon>
    </lineage>
</organism>
<feature type="compositionally biased region" description="Polar residues" evidence="1">
    <location>
        <begin position="1"/>
        <end position="13"/>
    </location>
</feature>
<dbReference type="Proteomes" id="UP000286681">
    <property type="component" value="Unassembled WGS sequence"/>
</dbReference>
<evidence type="ECO:0000313" key="3">
    <source>
        <dbReference type="EMBL" id="RSU97845.1"/>
    </source>
</evidence>
<comment type="caution">
    <text evidence="3">The sequence shown here is derived from an EMBL/GenBank/DDBJ whole genome shotgun (WGS) entry which is preliminary data.</text>
</comment>
<dbReference type="Gene3D" id="3.40.47.10">
    <property type="match status" value="1"/>
</dbReference>
<dbReference type="InterPro" id="IPR016039">
    <property type="entry name" value="Thiolase-like"/>
</dbReference>
<gene>
    <name evidence="3" type="ORF">CA257_22295</name>
</gene>
<dbReference type="EMBL" id="QQWO01000031">
    <property type="protein sequence ID" value="RSU97845.1"/>
    <property type="molecule type" value="Genomic_DNA"/>
</dbReference>
<protein>
    <recommendedName>
        <fullName evidence="2">Thiolase C-terminal domain-containing protein</fullName>
    </recommendedName>
</protein>
<dbReference type="RefSeq" id="WP_083629753.1">
    <property type="nucleotide sequence ID" value="NZ_CP018820.1"/>
</dbReference>
<dbReference type="GeneID" id="44134333"/>